<organism evidence="9 10">
    <name type="scientific">Esox lucius</name>
    <name type="common">Northern pike</name>
    <dbReference type="NCBI Taxonomy" id="8010"/>
    <lineage>
        <taxon>Eukaryota</taxon>
        <taxon>Metazoa</taxon>
        <taxon>Chordata</taxon>
        <taxon>Craniata</taxon>
        <taxon>Vertebrata</taxon>
        <taxon>Euteleostomi</taxon>
        <taxon>Actinopterygii</taxon>
        <taxon>Neopterygii</taxon>
        <taxon>Teleostei</taxon>
        <taxon>Protacanthopterygii</taxon>
        <taxon>Esociformes</taxon>
        <taxon>Esocidae</taxon>
        <taxon>Esox</taxon>
    </lineage>
</organism>
<dbReference type="AlphaFoldDB" id="A0AAY5L637"/>
<sequence length="187" mass="21554">MQIVYFLPTNLTFRAGWVICGLYVFNGCVHYFELKSQISQPKIPNLKASHNVTLQCKNTLKVPGHVAWFKQVNESEPLCIVSMYSTLPYVIHRNGFQPSRMEMLIKNETVLLKITDVDIADCGRYFCGLFDSYFIFTNATVLYVIGNDRDSDALNYATVNITSRNIKRKMQRREIEQNPHVVYAATR</sequence>
<reference evidence="9 10" key="1">
    <citation type="submission" date="2020-02" db="EMBL/GenBank/DDBJ databases">
        <title>Esox lucius (northern pike) genome, fEsoLuc1, primary haplotype.</title>
        <authorList>
            <person name="Myers G."/>
            <person name="Karagic N."/>
            <person name="Meyer A."/>
            <person name="Pippel M."/>
            <person name="Reichard M."/>
            <person name="Winkler S."/>
            <person name="Tracey A."/>
            <person name="Sims Y."/>
            <person name="Howe K."/>
            <person name="Rhie A."/>
            <person name="Formenti G."/>
            <person name="Durbin R."/>
            <person name="Fedrigo O."/>
            <person name="Jarvis E.D."/>
        </authorList>
    </citation>
    <scope>NUCLEOTIDE SEQUENCE [LARGE SCALE GENOMIC DNA]</scope>
</reference>
<feature type="domain" description="Immunoglobulin V-set" evidence="8">
    <location>
        <begin position="47"/>
        <end position="144"/>
    </location>
</feature>
<dbReference type="Pfam" id="PF07686">
    <property type="entry name" value="V-set"/>
    <property type="match status" value="1"/>
</dbReference>
<reference evidence="9" key="3">
    <citation type="submission" date="2025-09" db="UniProtKB">
        <authorList>
            <consortium name="Ensembl"/>
        </authorList>
    </citation>
    <scope>IDENTIFICATION</scope>
</reference>
<dbReference type="GO" id="GO:0009617">
    <property type="term" value="P:response to bacterium"/>
    <property type="evidence" value="ECO:0007669"/>
    <property type="project" value="TreeGrafter"/>
</dbReference>
<dbReference type="Ensembl" id="ENSELUT00000108580.1">
    <property type="protein sequence ID" value="ENSELUP00000096768.1"/>
    <property type="gene ID" value="ENSELUG00000040805.1"/>
</dbReference>
<evidence type="ECO:0000256" key="6">
    <source>
        <dbReference type="ARBA" id="ARBA00023157"/>
    </source>
</evidence>
<keyword evidence="10" id="KW-1185">Reference proteome</keyword>
<protein>
    <recommendedName>
        <fullName evidence="8">Immunoglobulin V-set domain-containing protein</fullName>
    </recommendedName>
</protein>
<comment type="subcellular location">
    <subcellularLocation>
        <location evidence="1">Cell membrane</location>
    </subcellularLocation>
</comment>
<dbReference type="GO" id="GO:0002376">
    <property type="term" value="P:immune system process"/>
    <property type="evidence" value="ECO:0007669"/>
    <property type="project" value="UniProtKB-KW"/>
</dbReference>
<dbReference type="InterPro" id="IPR036179">
    <property type="entry name" value="Ig-like_dom_sf"/>
</dbReference>
<evidence type="ECO:0000259" key="8">
    <source>
        <dbReference type="Pfam" id="PF07686"/>
    </source>
</evidence>
<evidence type="ECO:0000313" key="10">
    <source>
        <dbReference type="Proteomes" id="UP000265140"/>
    </source>
</evidence>
<evidence type="ECO:0000256" key="5">
    <source>
        <dbReference type="ARBA" id="ARBA00023136"/>
    </source>
</evidence>
<dbReference type="Gene3D" id="2.60.40.10">
    <property type="entry name" value="Immunoglobulins"/>
    <property type="match status" value="1"/>
</dbReference>
<dbReference type="InterPro" id="IPR013106">
    <property type="entry name" value="Ig_V-set"/>
</dbReference>
<proteinExistence type="predicted"/>
<dbReference type="Proteomes" id="UP000265140">
    <property type="component" value="Chromosome 24"/>
</dbReference>
<reference evidence="9" key="2">
    <citation type="submission" date="2025-08" db="UniProtKB">
        <authorList>
            <consortium name="Ensembl"/>
        </authorList>
    </citation>
    <scope>IDENTIFICATION</scope>
</reference>
<dbReference type="PANTHER" id="PTHR19433">
    <property type="entry name" value="T-CELL RECEPTOR ALPHA CHAIN V REGION-RELATED"/>
    <property type="match status" value="1"/>
</dbReference>
<accession>A0AAY5L637</accession>
<keyword evidence="4" id="KW-0391">Immunity</keyword>
<dbReference type="PANTHER" id="PTHR19433:SF111">
    <property type="entry name" value="T CELL RECEPTOR ALPHA VARIABLE 4"/>
    <property type="match status" value="1"/>
</dbReference>
<keyword evidence="2" id="KW-1003">Cell membrane</keyword>
<keyword evidence="7" id="KW-0325">Glycoprotein</keyword>
<evidence type="ECO:0000256" key="1">
    <source>
        <dbReference type="ARBA" id="ARBA00004236"/>
    </source>
</evidence>
<evidence type="ECO:0000256" key="3">
    <source>
        <dbReference type="ARBA" id="ARBA00022729"/>
    </source>
</evidence>
<dbReference type="GeneTree" id="ENSGT01000000215121"/>
<keyword evidence="5" id="KW-0472">Membrane</keyword>
<keyword evidence="6" id="KW-1015">Disulfide bond</keyword>
<keyword evidence="3" id="KW-0732">Signal</keyword>
<dbReference type="GO" id="GO:0005886">
    <property type="term" value="C:plasma membrane"/>
    <property type="evidence" value="ECO:0007669"/>
    <property type="project" value="UniProtKB-SubCell"/>
</dbReference>
<dbReference type="InterPro" id="IPR052051">
    <property type="entry name" value="TCR_complex_component"/>
</dbReference>
<evidence type="ECO:0000256" key="2">
    <source>
        <dbReference type="ARBA" id="ARBA00022475"/>
    </source>
</evidence>
<evidence type="ECO:0000256" key="4">
    <source>
        <dbReference type="ARBA" id="ARBA00022859"/>
    </source>
</evidence>
<evidence type="ECO:0000313" key="9">
    <source>
        <dbReference type="Ensembl" id="ENSELUP00000096768.1"/>
    </source>
</evidence>
<name>A0AAY5L637_ESOLU</name>
<dbReference type="InterPro" id="IPR013783">
    <property type="entry name" value="Ig-like_fold"/>
</dbReference>
<dbReference type="SUPFAM" id="SSF48726">
    <property type="entry name" value="Immunoglobulin"/>
    <property type="match status" value="1"/>
</dbReference>
<evidence type="ECO:0000256" key="7">
    <source>
        <dbReference type="ARBA" id="ARBA00023180"/>
    </source>
</evidence>